<feature type="transmembrane region" description="Helical" evidence="7">
    <location>
        <begin position="114"/>
        <end position="137"/>
    </location>
</feature>
<keyword evidence="5 7" id="KW-1133">Transmembrane helix</keyword>
<feature type="transmembrane region" description="Helical" evidence="7">
    <location>
        <begin position="414"/>
        <end position="433"/>
    </location>
</feature>
<evidence type="ECO:0000256" key="2">
    <source>
        <dbReference type="ARBA" id="ARBA00007430"/>
    </source>
</evidence>
<evidence type="ECO:0000256" key="4">
    <source>
        <dbReference type="ARBA" id="ARBA00022692"/>
    </source>
</evidence>
<dbReference type="CDD" id="cd13127">
    <property type="entry name" value="MATE_tuaB_like"/>
    <property type="match status" value="1"/>
</dbReference>
<accession>A0A401JGS2</accession>
<feature type="transmembrane region" description="Helical" evidence="7">
    <location>
        <begin position="76"/>
        <end position="93"/>
    </location>
</feature>
<evidence type="ECO:0000313" key="9">
    <source>
        <dbReference type="Proteomes" id="UP000286806"/>
    </source>
</evidence>
<comment type="caution">
    <text evidence="8">The sequence shown here is derived from an EMBL/GenBank/DDBJ whole genome shotgun (WGS) entry which is preliminary data.</text>
</comment>
<gene>
    <name evidence="8" type="ORF">SFMTTN_2662</name>
</gene>
<keyword evidence="3" id="KW-1003">Cell membrane</keyword>
<evidence type="ECO:0000256" key="3">
    <source>
        <dbReference type="ARBA" id="ARBA00022475"/>
    </source>
</evidence>
<reference evidence="8 9" key="1">
    <citation type="journal article" date="2019" name="Front. Microbiol.">
        <title>Genomes of Neutrophilic Sulfur-Oxidizing Chemolithoautotrophs Representing 9 Proteobacterial Species From 8 Genera.</title>
        <authorList>
            <person name="Watanabe T."/>
            <person name="Kojima H."/>
            <person name="Umezawa K."/>
            <person name="Hori C."/>
            <person name="Takasuka T.E."/>
            <person name="Kato Y."/>
            <person name="Fukui M."/>
        </authorList>
    </citation>
    <scope>NUCLEOTIDE SEQUENCE [LARGE SCALE GENOMIC DNA]</scope>
    <source>
        <strain evidence="8 9">TTN</strain>
    </source>
</reference>
<name>A0A401JGS2_9PROT</name>
<dbReference type="EMBL" id="BGOW01000027">
    <property type="protein sequence ID" value="GBL46837.1"/>
    <property type="molecule type" value="Genomic_DNA"/>
</dbReference>
<evidence type="ECO:0000256" key="5">
    <source>
        <dbReference type="ARBA" id="ARBA00022989"/>
    </source>
</evidence>
<keyword evidence="9" id="KW-1185">Reference proteome</keyword>
<feature type="transmembrane region" description="Helical" evidence="7">
    <location>
        <begin position="143"/>
        <end position="164"/>
    </location>
</feature>
<keyword evidence="4 7" id="KW-0812">Transmembrane</keyword>
<evidence type="ECO:0000256" key="7">
    <source>
        <dbReference type="SAM" id="Phobius"/>
    </source>
</evidence>
<proteinExistence type="inferred from homology"/>
<feature type="transmembrane region" description="Helical" evidence="7">
    <location>
        <begin position="176"/>
        <end position="198"/>
    </location>
</feature>
<evidence type="ECO:0000313" key="8">
    <source>
        <dbReference type="EMBL" id="GBL46837.1"/>
    </source>
</evidence>
<dbReference type="Pfam" id="PF13440">
    <property type="entry name" value="Polysacc_synt_3"/>
    <property type="match status" value="1"/>
</dbReference>
<dbReference type="Proteomes" id="UP000286806">
    <property type="component" value="Unassembled WGS sequence"/>
</dbReference>
<feature type="transmembrane region" description="Helical" evidence="7">
    <location>
        <begin position="46"/>
        <end position="70"/>
    </location>
</feature>
<feature type="transmembrane region" description="Helical" evidence="7">
    <location>
        <begin position="259"/>
        <end position="279"/>
    </location>
</feature>
<feature type="transmembrane region" description="Helical" evidence="7">
    <location>
        <begin position="204"/>
        <end position="224"/>
    </location>
</feature>
<feature type="transmembrane region" description="Helical" evidence="7">
    <location>
        <begin position="317"/>
        <end position="339"/>
    </location>
</feature>
<feature type="transmembrane region" description="Helical" evidence="7">
    <location>
        <begin position="477"/>
        <end position="500"/>
    </location>
</feature>
<organism evidence="8 9">
    <name type="scientific">Sulfuriferula multivorans</name>
    <dbReference type="NCBI Taxonomy" id="1559896"/>
    <lineage>
        <taxon>Bacteria</taxon>
        <taxon>Pseudomonadati</taxon>
        <taxon>Pseudomonadota</taxon>
        <taxon>Betaproteobacteria</taxon>
        <taxon>Nitrosomonadales</taxon>
        <taxon>Sulfuricellaceae</taxon>
        <taxon>Sulfuriferula</taxon>
    </lineage>
</organism>
<comment type="subcellular location">
    <subcellularLocation>
        <location evidence="1">Cell membrane</location>
        <topology evidence="1">Multi-pass membrane protein</topology>
    </subcellularLocation>
</comment>
<comment type="similarity">
    <text evidence="2">Belongs to the polysaccharide synthase family.</text>
</comment>
<keyword evidence="6 7" id="KW-0472">Membrane</keyword>
<sequence>MGCRFESDPIYFYRYGRTYPSPHCGHNHSGDGTMTDSLRSKVLSGLFWSVAQSWSLKLVSLLLFMVLARVLDPHELGVFAIVMVVLGFVNIFVDQGLSEAIVQRAQISVQQLNTAFLINFTLSLLIFALLWFIAPLIADHLKIVELTAILRVATVGILVSAITFSQQAMLQRNFCYRWLATCALVSTLVSGAAALFFALHGFGVWSLVIQALTASVVSAVMLWFHPQWRFSFDLDFAGVRSLLRYGLNRLLISLIDFANLRYIDIFLVAALGPVALGIYSVGVRIYQALGQALSSAIVGVVHNGFSRVAHDRPRLVAAYYKAFTFTTASVVPLFCLLSAIAPEAIVVLFGSKWAGSADVLRPMAFLGAVQALETYNDIAFKALGKPSISLKIVVFRSVVTFLTLWVMREPSLSSVVYAYVASQIVTIPLTFYLVRRIVGVSLRTLFSHIWRFLTACAIGVTVISLGRHISVVVEMPVLAKLLILSAAGSLSYLGFLAVTARAQLREMLTMVRVRRQPI</sequence>
<evidence type="ECO:0000256" key="1">
    <source>
        <dbReference type="ARBA" id="ARBA00004651"/>
    </source>
</evidence>
<dbReference type="InterPro" id="IPR050833">
    <property type="entry name" value="Poly_Biosynth_Transport"/>
</dbReference>
<evidence type="ECO:0000256" key="6">
    <source>
        <dbReference type="ARBA" id="ARBA00023136"/>
    </source>
</evidence>
<dbReference type="PANTHER" id="PTHR30250:SF10">
    <property type="entry name" value="LIPOPOLYSACCHARIDE BIOSYNTHESIS PROTEIN WZXC"/>
    <property type="match status" value="1"/>
</dbReference>
<protein>
    <submittedName>
        <fullName evidence="8">Gll1781 protein</fullName>
    </submittedName>
</protein>
<feature type="transmembrane region" description="Helical" evidence="7">
    <location>
        <begin position="285"/>
        <end position="305"/>
    </location>
</feature>
<dbReference type="AlphaFoldDB" id="A0A401JGS2"/>
<dbReference type="GO" id="GO:0005886">
    <property type="term" value="C:plasma membrane"/>
    <property type="evidence" value="ECO:0007669"/>
    <property type="project" value="UniProtKB-SubCell"/>
</dbReference>
<dbReference type="OrthoDB" id="8538786at2"/>
<dbReference type="PANTHER" id="PTHR30250">
    <property type="entry name" value="PST FAMILY PREDICTED COLANIC ACID TRANSPORTER"/>
    <property type="match status" value="1"/>
</dbReference>
<feature type="transmembrane region" description="Helical" evidence="7">
    <location>
        <begin position="445"/>
        <end position="465"/>
    </location>
</feature>